<dbReference type="Gene3D" id="1.20.58.80">
    <property type="entry name" value="Phosphotransferase system, lactose/cellobiose-type IIA subunit"/>
    <property type="match status" value="1"/>
</dbReference>
<proteinExistence type="predicted"/>
<protein>
    <recommendedName>
        <fullName evidence="2">MIT domain-containing protein</fullName>
    </recommendedName>
</protein>
<name>A0A7S0MZ57_9CHLO</name>
<reference evidence="1" key="1">
    <citation type="submission" date="2021-01" db="EMBL/GenBank/DDBJ databases">
        <authorList>
            <person name="Corre E."/>
            <person name="Pelletier E."/>
            <person name="Niang G."/>
            <person name="Scheremetjew M."/>
            <person name="Finn R."/>
            <person name="Kale V."/>
            <person name="Holt S."/>
            <person name="Cochrane G."/>
            <person name="Meng A."/>
            <person name="Brown T."/>
            <person name="Cohen L."/>
        </authorList>
    </citation>
    <scope>NUCLEOTIDE SEQUENCE</scope>
    <source>
        <strain evidence="1">CCMP722</strain>
    </source>
</reference>
<accession>A0A7S0MZ57</accession>
<evidence type="ECO:0000313" key="1">
    <source>
        <dbReference type="EMBL" id="CAD8655573.1"/>
    </source>
</evidence>
<dbReference type="InterPro" id="IPR036181">
    <property type="entry name" value="MIT_dom_sf"/>
</dbReference>
<gene>
    <name evidence="1" type="ORF">POBO1169_LOCUS4003</name>
</gene>
<organism evidence="1">
    <name type="scientific">Pyramimonas obovata</name>
    <dbReference type="NCBI Taxonomy" id="1411642"/>
    <lineage>
        <taxon>Eukaryota</taxon>
        <taxon>Viridiplantae</taxon>
        <taxon>Chlorophyta</taxon>
        <taxon>Pyramimonadophyceae</taxon>
        <taxon>Pyramimonadales</taxon>
        <taxon>Pyramimonadaceae</taxon>
        <taxon>Pyramimonas</taxon>
        <taxon>Pyramimonas incertae sedis</taxon>
    </lineage>
</organism>
<dbReference type="EMBL" id="HBFA01007683">
    <property type="protein sequence ID" value="CAD8655573.1"/>
    <property type="molecule type" value="Transcribed_RNA"/>
</dbReference>
<evidence type="ECO:0008006" key="2">
    <source>
        <dbReference type="Google" id="ProtNLM"/>
    </source>
</evidence>
<dbReference type="AlphaFoldDB" id="A0A7S0MZ57"/>
<sequence length="251" mass="25764">MPNPQAVAAAKQAVEHDTAGRWKEAITFYEQAASIILNDNPAETDRKVAINYQNRATELKQQLAAKQAGDMQATAALAQKGMQTAAEVTPKVTEGVQQAGGVKNMAGAAAVGGAMGLMALGPMTAVACAGAAAYCTTRSDTAGDVARNTGSAVATTFEKAKAYNEEHNLTGRAKEAAVASAQKASEVNQKYGITSKLSSACSMAVSKAKAIEEKHQLGAKVGKACATGMDKVTSAMKTDDKSGDNLPAVPQ</sequence>
<dbReference type="SUPFAM" id="SSF116846">
    <property type="entry name" value="MIT domain"/>
    <property type="match status" value="1"/>
</dbReference>